<feature type="compositionally biased region" description="Basic and acidic residues" evidence="1">
    <location>
        <begin position="316"/>
        <end position="332"/>
    </location>
</feature>
<feature type="compositionally biased region" description="Basic and acidic residues" evidence="1">
    <location>
        <begin position="949"/>
        <end position="966"/>
    </location>
</feature>
<dbReference type="EMBL" id="CAJHUC010003057">
    <property type="protein sequence ID" value="CAD7705223.1"/>
    <property type="molecule type" value="Genomic_DNA"/>
</dbReference>
<keyword evidence="3" id="KW-1185">Reference proteome</keyword>
<dbReference type="Proteomes" id="UP000708148">
    <property type="component" value="Unassembled WGS sequence"/>
</dbReference>
<feature type="compositionally biased region" description="Basic and acidic residues" evidence="1">
    <location>
        <begin position="1004"/>
        <end position="1016"/>
    </location>
</feature>
<feature type="compositionally biased region" description="Polar residues" evidence="1">
    <location>
        <begin position="657"/>
        <end position="668"/>
    </location>
</feature>
<feature type="region of interest" description="Disordered" evidence="1">
    <location>
        <begin position="1074"/>
        <end position="1093"/>
    </location>
</feature>
<feature type="compositionally biased region" description="Basic and acidic residues" evidence="1">
    <location>
        <begin position="755"/>
        <end position="773"/>
    </location>
</feature>
<feature type="compositionally biased region" description="Basic and acidic residues" evidence="1">
    <location>
        <begin position="489"/>
        <end position="502"/>
    </location>
</feature>
<feature type="region of interest" description="Disordered" evidence="1">
    <location>
        <begin position="736"/>
        <end position="790"/>
    </location>
</feature>
<feature type="compositionally biased region" description="Basic and acidic residues" evidence="1">
    <location>
        <begin position="100"/>
        <end position="115"/>
    </location>
</feature>
<feature type="compositionally biased region" description="Basic and acidic residues" evidence="1">
    <location>
        <begin position="849"/>
        <end position="859"/>
    </location>
</feature>
<feature type="compositionally biased region" description="Basic and acidic residues" evidence="1">
    <location>
        <begin position="155"/>
        <end position="168"/>
    </location>
</feature>
<feature type="region of interest" description="Disordered" evidence="1">
    <location>
        <begin position="926"/>
        <end position="1041"/>
    </location>
</feature>
<feature type="region of interest" description="Disordered" evidence="1">
    <location>
        <begin position="16"/>
        <end position="709"/>
    </location>
</feature>
<feature type="region of interest" description="Disordered" evidence="1">
    <location>
        <begin position="849"/>
        <end position="877"/>
    </location>
</feature>
<feature type="compositionally biased region" description="Low complexity" evidence="1">
    <location>
        <begin position="674"/>
        <end position="701"/>
    </location>
</feature>
<feature type="compositionally biased region" description="Polar residues" evidence="1">
    <location>
        <begin position="1103"/>
        <end position="1119"/>
    </location>
</feature>
<feature type="compositionally biased region" description="Basic and acidic residues" evidence="1">
    <location>
        <begin position="512"/>
        <end position="533"/>
    </location>
</feature>
<gene>
    <name evidence="2" type="ORF">OSTQU699_LOCUS10578</name>
</gene>
<feature type="region of interest" description="Disordered" evidence="1">
    <location>
        <begin position="1238"/>
        <end position="1292"/>
    </location>
</feature>
<feature type="compositionally biased region" description="Low complexity" evidence="1">
    <location>
        <begin position="280"/>
        <end position="298"/>
    </location>
</feature>
<feature type="compositionally biased region" description="Gly residues" evidence="1">
    <location>
        <begin position="17"/>
        <end position="29"/>
    </location>
</feature>
<feature type="region of interest" description="Disordered" evidence="1">
    <location>
        <begin position="1103"/>
        <end position="1179"/>
    </location>
</feature>
<reference evidence="2" key="1">
    <citation type="submission" date="2020-12" db="EMBL/GenBank/DDBJ databases">
        <authorList>
            <person name="Iha C."/>
        </authorList>
    </citation>
    <scope>NUCLEOTIDE SEQUENCE</scope>
</reference>
<feature type="compositionally biased region" description="Polar residues" evidence="1">
    <location>
        <begin position="1022"/>
        <end position="1037"/>
    </location>
</feature>
<sequence>MGFAKTCARALKALWSGGSGAHGAKGGPSGRPPSGAGAASGRAGEDGGARCGETGPKPLGPTQWETTPGAQGPRSGGGAGASGPPGLAAAGGTGLRRHSGGRDGDQRHGAADGRGADFPCADDAGPRANPVPRRLKNVPIKGPKEGGWRLGSEWPRVEGLRGGRDPSRWQRGPRAGKGGRPYQPEAPPAGDPAGRPGTQPNIEKQLAARGGAGQLGARRNRRSASAGARLDGGDLRRGVAPKEPGARSGRSTAPVLGPPPRKMMSRANGAPPSAGDDPGQRAGRGTGARSRGRAGSADAGRRADPAVDGGGSSSRSEPRRRGDRGPVWDRLSRSASEYWGRPQGGGGPAPTLRDRRSLGRGEPAVESAPPQWRSSRSMSAPGLAPMPAARAGGGRERTRSRGRRRALPERAKSAEPTTAEANNRASFEFPKAKPDHRRRRAKSGSFVRNSCDASDGGLPPRPSSRSRASTEAGGGGMKSLPEGKQGVGDGDRAKGGEGKENRSAAMNGGGPEKSDPVCEEAGRLSPDSPDRLDALLCAGSAHGSRGGSVGSHKPDWSFKCSGVTRSAGPKLEKVREDVGESGSSHGRRITSRQPITEGRVSVRGSCTLNKEPTGICSRGGEEHSLYEKPHTAVGEEQSYVRHRVSDQEIVAEPANVAHSTTDETNTTMLDRKSIASSTGTGQTTSAQETSRSSSASVSGQEGRQKRFGNIEVMLCTPDGTTQGRGSVVLPVDMPTTQAMVPSGSPTTLPASGTEGMKRPLDFPRSRPSSEKQPLRLTNGKAAEGAPPKSPPLKLLQNFALPDGSAGNGVVLLEEKALDVLEITGQLLQLAKEKLPVAVQKESLNKKTADAMESKLDVEAPKGSPSLSTVSSDHASGSSIHVGKEVQANYSEGSVSIPAKEGTSAGHGVGVSDVQELAGTSASRHLLDTTGDDVAGQAPGLQPSHPMADLAREESREVPKPDFDDAIKVGVCVEDDDDGTASEAASSEPVVPVAPQGCPYWPRPNAERPSEHARSEGLEVSNRAASRTVPNSPSTGCNNVKAIPPVHLGARVQDWVIPHPEGDDTQLSTIKAVAGPAPKQEGERPAGESEKPSEVWAGSIAATQGSVPSASHAQEPSPGQKSDAADQATPQPISAPQARSQSSASSSLGSTATACSVGVQSSPRQQGAAADAKGDASQTEWPRVYTVQATPGDGKVAAASTTTIDDDFEFDPPSPRHPEMLKVAGGYEVWSFNPMWQEERRTPTPSIGDPCLSGRSTPSRDMSHSPVPSNGGHANLPTPPTADGAGYGVPEEPRGQRRVVSNAIPVIVKVSSPLGALPQTFTVRCACEFQKQAGFWRRGCDVRGAGTTDGTFQWAVSCPCSPSVMT</sequence>
<feature type="compositionally biased region" description="Basic and acidic residues" evidence="1">
    <location>
        <begin position="619"/>
        <end position="630"/>
    </location>
</feature>
<feature type="compositionally biased region" description="Basic and acidic residues" evidence="1">
    <location>
        <begin position="1079"/>
        <end position="1092"/>
    </location>
</feature>
<feature type="compositionally biased region" description="Low complexity" evidence="1">
    <location>
        <begin position="32"/>
        <end position="42"/>
    </location>
</feature>
<feature type="compositionally biased region" description="Gly residues" evidence="1">
    <location>
        <begin position="74"/>
        <end position="94"/>
    </location>
</feature>
<feature type="compositionally biased region" description="Polar residues" evidence="1">
    <location>
        <begin position="736"/>
        <end position="750"/>
    </location>
</feature>
<protein>
    <submittedName>
        <fullName evidence="2">Uncharacterized protein</fullName>
    </submittedName>
</protein>
<accession>A0A8S1JCE0</accession>
<proteinExistence type="predicted"/>
<feature type="compositionally biased region" description="Polar residues" evidence="1">
    <location>
        <begin position="415"/>
        <end position="425"/>
    </location>
</feature>
<comment type="caution">
    <text evidence="2">The sequence shown here is derived from an EMBL/GenBank/DDBJ whole genome shotgun (WGS) entry which is preliminary data.</text>
</comment>
<evidence type="ECO:0000313" key="3">
    <source>
        <dbReference type="Proteomes" id="UP000708148"/>
    </source>
</evidence>
<name>A0A8S1JCE0_9CHLO</name>
<organism evidence="2 3">
    <name type="scientific">Ostreobium quekettii</name>
    <dbReference type="NCBI Taxonomy" id="121088"/>
    <lineage>
        <taxon>Eukaryota</taxon>
        <taxon>Viridiplantae</taxon>
        <taxon>Chlorophyta</taxon>
        <taxon>core chlorophytes</taxon>
        <taxon>Ulvophyceae</taxon>
        <taxon>TCBD clade</taxon>
        <taxon>Bryopsidales</taxon>
        <taxon>Ostreobineae</taxon>
        <taxon>Ostreobiaceae</taxon>
        <taxon>Ostreobium</taxon>
    </lineage>
</organism>
<feature type="compositionally biased region" description="Low complexity" evidence="1">
    <location>
        <begin position="1133"/>
        <end position="1155"/>
    </location>
</feature>
<evidence type="ECO:0000256" key="1">
    <source>
        <dbReference type="SAM" id="MobiDB-lite"/>
    </source>
</evidence>
<evidence type="ECO:0000313" key="2">
    <source>
        <dbReference type="EMBL" id="CAD7705223.1"/>
    </source>
</evidence>
<feature type="compositionally biased region" description="Polar residues" evidence="1">
    <location>
        <begin position="864"/>
        <end position="877"/>
    </location>
</feature>
<feature type="compositionally biased region" description="Low complexity" evidence="1">
    <location>
        <begin position="380"/>
        <end position="390"/>
    </location>
</feature>